<dbReference type="HAMAP" id="MF_01382">
    <property type="entry name" value="SecA"/>
    <property type="match status" value="1"/>
</dbReference>
<protein>
    <recommendedName>
        <fullName evidence="12">Protein translocase subunit SecA</fullName>
        <ecNumber evidence="12">7.4.2.8</ecNumber>
    </recommendedName>
</protein>
<dbReference type="CDD" id="cd18803">
    <property type="entry name" value="SF2_C_secA"/>
    <property type="match status" value="1"/>
</dbReference>
<dbReference type="Pfam" id="PF21090">
    <property type="entry name" value="P-loop_SecA"/>
    <property type="match status" value="1"/>
</dbReference>
<keyword evidence="9 12" id="KW-1278">Translocase</keyword>
<dbReference type="InterPro" id="IPR036670">
    <property type="entry name" value="SecA_X-link_sf"/>
</dbReference>
<feature type="domain" description="Helicase C-terminal" evidence="14">
    <location>
        <begin position="413"/>
        <end position="572"/>
    </location>
</feature>
<keyword evidence="17" id="KW-1185">Reference proteome</keyword>
<dbReference type="FunFam" id="3.40.50.300:FF:000429">
    <property type="entry name" value="Preprotein translocase subunit SecA"/>
    <property type="match status" value="1"/>
</dbReference>
<evidence type="ECO:0000256" key="9">
    <source>
        <dbReference type="ARBA" id="ARBA00022967"/>
    </source>
</evidence>
<keyword evidence="7 12" id="KW-0067">ATP-binding</keyword>
<evidence type="ECO:0000256" key="11">
    <source>
        <dbReference type="ARBA" id="ARBA00023136"/>
    </source>
</evidence>
<dbReference type="PROSITE" id="PS51196">
    <property type="entry name" value="SECA_MOTOR_DEAD"/>
    <property type="match status" value="1"/>
</dbReference>
<dbReference type="NCBIfam" id="TIGR03714">
    <property type="entry name" value="secA2"/>
    <property type="match status" value="1"/>
</dbReference>
<dbReference type="Proteomes" id="UP000254924">
    <property type="component" value="Unassembled WGS sequence"/>
</dbReference>
<dbReference type="Pfam" id="PF01043">
    <property type="entry name" value="SecA_PP_bind"/>
    <property type="match status" value="1"/>
</dbReference>
<evidence type="ECO:0000256" key="5">
    <source>
        <dbReference type="ARBA" id="ARBA00022490"/>
    </source>
</evidence>
<evidence type="ECO:0000256" key="6">
    <source>
        <dbReference type="ARBA" id="ARBA00022741"/>
    </source>
</evidence>
<dbReference type="CDD" id="cd17928">
    <property type="entry name" value="DEXDc_SecA"/>
    <property type="match status" value="1"/>
</dbReference>
<evidence type="ECO:0000259" key="15">
    <source>
        <dbReference type="PROSITE" id="PS51196"/>
    </source>
</evidence>
<dbReference type="Pfam" id="PF07517">
    <property type="entry name" value="SecA_DEAD"/>
    <property type="match status" value="1"/>
</dbReference>
<evidence type="ECO:0000256" key="4">
    <source>
        <dbReference type="ARBA" id="ARBA00022475"/>
    </source>
</evidence>
<dbReference type="GO" id="GO:0065002">
    <property type="term" value="P:intracellular protein transmembrane transport"/>
    <property type="evidence" value="ECO:0007669"/>
    <property type="project" value="UniProtKB-UniRule"/>
</dbReference>
<keyword evidence="5 12" id="KW-0963">Cytoplasm</keyword>
<dbReference type="InterPro" id="IPR027417">
    <property type="entry name" value="P-loop_NTPase"/>
</dbReference>
<dbReference type="InterPro" id="IPR036266">
    <property type="entry name" value="SecA_Wing/Scaffold_sf"/>
</dbReference>
<keyword evidence="4 12" id="KW-1003">Cell membrane</keyword>
<comment type="similarity">
    <text evidence="2 12">Belongs to the SecA family.</text>
</comment>
<dbReference type="PRINTS" id="PR00906">
    <property type="entry name" value="SECA"/>
</dbReference>
<evidence type="ECO:0000256" key="8">
    <source>
        <dbReference type="ARBA" id="ARBA00022927"/>
    </source>
</evidence>
<dbReference type="InterPro" id="IPR014001">
    <property type="entry name" value="Helicase_ATP-bd"/>
</dbReference>
<feature type="domain" description="SecA family profile" evidence="15">
    <location>
        <begin position="1"/>
        <end position="573"/>
    </location>
</feature>
<dbReference type="SUPFAM" id="SSF81886">
    <property type="entry name" value="Helical scaffold and wing domains of SecA"/>
    <property type="match status" value="1"/>
</dbReference>
<accession>A0A380KB50</accession>
<name>A0A380KB50_9STRE</name>
<keyword evidence="10 12" id="KW-0811">Translocation</keyword>
<dbReference type="InterPro" id="IPR011130">
    <property type="entry name" value="SecA_preprotein_X-link_dom"/>
</dbReference>
<reference evidence="16 17" key="1">
    <citation type="submission" date="2018-06" db="EMBL/GenBank/DDBJ databases">
        <authorList>
            <consortium name="Pathogen Informatics"/>
            <person name="Doyle S."/>
        </authorList>
    </citation>
    <scope>NUCLEOTIDE SEQUENCE [LARGE SCALE GENOMIC DNA]</scope>
    <source>
        <strain evidence="16 17">NCTC12224</strain>
    </source>
</reference>
<dbReference type="AlphaFoldDB" id="A0A380KB50"/>
<dbReference type="InterPro" id="IPR001650">
    <property type="entry name" value="Helicase_C-like"/>
</dbReference>
<proteinExistence type="inferred from homology"/>
<dbReference type="GO" id="GO:0017038">
    <property type="term" value="P:protein import"/>
    <property type="evidence" value="ECO:0007669"/>
    <property type="project" value="InterPro"/>
</dbReference>
<comment type="function">
    <text evidence="12">Part of the Sec protein translocase complex. Interacts with the SecYEG preprotein conducting channel. Has a central role in coupling the hydrolysis of ATP to the transfer of proteins into and across the cell membrane, serving as an ATP-driven molecular motor driving the stepwise translocation of polypeptide chains across the membrane.</text>
</comment>
<evidence type="ECO:0000313" key="16">
    <source>
        <dbReference type="EMBL" id="SUN62305.1"/>
    </source>
</evidence>
<dbReference type="InterPro" id="IPR011116">
    <property type="entry name" value="SecA_Wing/Scaffold"/>
</dbReference>
<evidence type="ECO:0000256" key="7">
    <source>
        <dbReference type="ARBA" id="ARBA00022840"/>
    </source>
</evidence>
<dbReference type="GO" id="GO:0005524">
    <property type="term" value="F:ATP binding"/>
    <property type="evidence" value="ECO:0007669"/>
    <property type="project" value="UniProtKB-UniRule"/>
</dbReference>
<dbReference type="SUPFAM" id="SSF52540">
    <property type="entry name" value="P-loop containing nucleoside triphosphate hydrolases"/>
    <property type="match status" value="2"/>
</dbReference>
<dbReference type="PROSITE" id="PS51194">
    <property type="entry name" value="HELICASE_CTER"/>
    <property type="match status" value="1"/>
</dbReference>
<feature type="binding site" evidence="12">
    <location>
        <position position="84"/>
    </location>
    <ligand>
        <name>ATP</name>
        <dbReference type="ChEBI" id="CHEBI:30616"/>
    </ligand>
</feature>
<evidence type="ECO:0000256" key="10">
    <source>
        <dbReference type="ARBA" id="ARBA00023010"/>
    </source>
</evidence>
<dbReference type="GO" id="GO:0043952">
    <property type="term" value="P:protein transport by the Sec complex"/>
    <property type="evidence" value="ECO:0007669"/>
    <property type="project" value="TreeGrafter"/>
</dbReference>
<dbReference type="InterPro" id="IPR044722">
    <property type="entry name" value="SecA_SF2_C"/>
</dbReference>
<dbReference type="GO" id="GO:0006605">
    <property type="term" value="P:protein targeting"/>
    <property type="evidence" value="ECO:0007669"/>
    <property type="project" value="UniProtKB-UniRule"/>
</dbReference>
<comment type="subunit">
    <text evidence="12">Monomer and homodimer. Part of the essential Sec protein translocation apparatus which comprises SecA, SecYEG and auxiliary proteins SecDF. Other proteins may also be involved.</text>
</comment>
<evidence type="ECO:0000259" key="14">
    <source>
        <dbReference type="PROSITE" id="PS51194"/>
    </source>
</evidence>
<comment type="subcellular location">
    <subcellularLocation>
        <location evidence="12">Cell membrane</location>
        <topology evidence="12">Peripheral membrane protein</topology>
        <orientation evidence="12">Cytoplasmic side</orientation>
    </subcellularLocation>
    <subcellularLocation>
        <location evidence="12">Cytoplasm</location>
    </subcellularLocation>
    <subcellularLocation>
        <location evidence="1">Membrane</location>
        <topology evidence="1">Peripheral membrane protein</topology>
    </subcellularLocation>
    <text evidence="12">Distribution is 50-50.</text>
</comment>
<comment type="catalytic activity">
    <reaction evidence="12">
        <text>ATP + H2O + cellular proteinSide 1 = ADP + phosphate + cellular proteinSide 2.</text>
        <dbReference type="EC" id="7.4.2.8"/>
    </reaction>
</comment>
<dbReference type="InterPro" id="IPR014018">
    <property type="entry name" value="SecA_motor_DEAD"/>
</dbReference>
<evidence type="ECO:0000259" key="13">
    <source>
        <dbReference type="PROSITE" id="PS51192"/>
    </source>
</evidence>
<feature type="domain" description="Helicase ATP-binding" evidence="13">
    <location>
        <begin position="86"/>
        <end position="248"/>
    </location>
</feature>
<evidence type="ECO:0000256" key="12">
    <source>
        <dbReference type="HAMAP-Rule" id="MF_01382"/>
    </source>
</evidence>
<dbReference type="Gene3D" id="1.10.3060.10">
    <property type="entry name" value="Helical scaffold and wing domains of SecA"/>
    <property type="match status" value="1"/>
</dbReference>
<dbReference type="GO" id="GO:0031522">
    <property type="term" value="C:cell envelope Sec protein transport complex"/>
    <property type="evidence" value="ECO:0007669"/>
    <property type="project" value="TreeGrafter"/>
</dbReference>
<feature type="binding site" evidence="12">
    <location>
        <begin position="102"/>
        <end position="106"/>
    </location>
    <ligand>
        <name>ATP</name>
        <dbReference type="ChEBI" id="CHEBI:30616"/>
    </ligand>
</feature>
<keyword evidence="3 12" id="KW-0813">Transport</keyword>
<dbReference type="PANTHER" id="PTHR30612">
    <property type="entry name" value="SECA INNER MEMBRANE COMPONENT OF SEC PROTEIN SECRETION SYSTEM"/>
    <property type="match status" value="1"/>
</dbReference>
<dbReference type="GO" id="GO:0005886">
    <property type="term" value="C:plasma membrane"/>
    <property type="evidence" value="ECO:0007669"/>
    <property type="project" value="UniProtKB-SubCell"/>
</dbReference>
<dbReference type="GO" id="GO:0005829">
    <property type="term" value="C:cytosol"/>
    <property type="evidence" value="ECO:0007669"/>
    <property type="project" value="TreeGrafter"/>
</dbReference>
<sequence>MAATEKSSLLNRYRLYKLRRILAKINALASHYKDLSDEELKAETNRFKQRLAAGETLDAILPEAFATIREANRRILGMFPFDVQVLGGIVLHQGKIAEMRTGEGKTLTATMPLYLNALTGKGAILVTVNDYLAKRDAEEMKPVYEFLGLSVGVGVFDEDEDPSTEVKKAVYDSDIVYSTSTALGFDYLTDNLVGDQNSKFLRPFNYVIVDEVDAVLLDMAQTPLIISGSPRVPSNFYQVADLFVQTLKEDEEYKYKKDDKVVYLTDKGADYAQTFFEIDDLYSEASRELYRQIMLALRAHKLYKKDYDYVVVDDEVKLLDNRTGRVLEGTRMQSGIHQAIETKEGVKNTKETRATASVTYQSLFNMFPKISGMTGTGKTAEDELIDTYQLEVVVIPTNRPVQRIDYPDKVYTTLPEKLYATIEEVKSIHATGQPILLISGTVEVAEIYSRMLLQEGIAHNLLTAKNAAKEVQIVKEAGQIGNVTVATPMAARGTDIKLGDNVDDLGGLAVIGTERLQNRRQDLQVMGRAGRQGAPGRSQFFVSLEDELLLTNGPSWAKTYFEKRSQTKHKYYGQELTKGRFKRAVNHAQAISEDKEVSARANTVQLGESLDVQRNLIYQLRDKVMFNDIPVRRYIDTIFEEEIERVARDMRTKNRHDLRRYILDNYAYHFVEMPSSVDTQKPETVKNLLWHLYQSEKDKKEAFLFSVKQIYEFYCLSILKAIDEAWVEEVDHLQQLKGIVNTRPIGQRNNIVEYNMESYDIYQYMGEDVKHMVVRNVMLSTLNKDKDGHLSIYYV</sequence>
<dbReference type="Gene3D" id="3.40.50.300">
    <property type="entry name" value="P-loop containing nucleotide triphosphate hydrolases"/>
    <property type="match status" value="2"/>
</dbReference>
<feature type="binding site" evidence="12">
    <location>
        <position position="495"/>
    </location>
    <ligand>
        <name>ATP</name>
        <dbReference type="ChEBI" id="CHEBI:30616"/>
    </ligand>
</feature>
<dbReference type="OrthoDB" id="9762243at2"/>
<dbReference type="SMART" id="SM00958">
    <property type="entry name" value="SecA_PP_bind"/>
    <property type="match status" value="1"/>
</dbReference>
<dbReference type="NCBIfam" id="NF006630">
    <property type="entry name" value="PRK09200.1"/>
    <property type="match status" value="1"/>
</dbReference>
<dbReference type="PANTHER" id="PTHR30612:SF0">
    <property type="entry name" value="CHLOROPLAST PROTEIN-TRANSPORTING ATPASE"/>
    <property type="match status" value="1"/>
</dbReference>
<keyword evidence="6 12" id="KW-0547">Nucleotide-binding</keyword>
<dbReference type="GO" id="GO:0008564">
    <property type="term" value="F:protein-exporting ATPase activity"/>
    <property type="evidence" value="ECO:0007669"/>
    <property type="project" value="UniProtKB-EC"/>
</dbReference>
<evidence type="ECO:0000313" key="17">
    <source>
        <dbReference type="Proteomes" id="UP000254924"/>
    </source>
</evidence>
<dbReference type="SUPFAM" id="SSF81767">
    <property type="entry name" value="Pre-protein crosslinking domain of SecA"/>
    <property type="match status" value="1"/>
</dbReference>
<dbReference type="EC" id="7.4.2.8" evidence="12"/>
<dbReference type="PROSITE" id="PS51192">
    <property type="entry name" value="HELICASE_ATP_BIND_1"/>
    <property type="match status" value="1"/>
</dbReference>
<dbReference type="InterPro" id="IPR022490">
    <property type="entry name" value="SecA2"/>
</dbReference>
<dbReference type="EMBL" id="UHFN01000007">
    <property type="protein sequence ID" value="SUN62305.1"/>
    <property type="molecule type" value="Genomic_DNA"/>
</dbReference>
<gene>
    <name evidence="16" type="primary">secA_1</name>
    <name evidence="12" type="synonym">secA</name>
    <name evidence="16" type="ORF">NCTC12224_01808</name>
</gene>
<keyword evidence="11 12" id="KW-0472">Membrane</keyword>
<keyword evidence="8 12" id="KW-0653">Protein transport</keyword>
<evidence type="ECO:0000256" key="3">
    <source>
        <dbReference type="ARBA" id="ARBA00022448"/>
    </source>
</evidence>
<dbReference type="SMART" id="SM00957">
    <property type="entry name" value="SecA_DEAD"/>
    <property type="match status" value="1"/>
</dbReference>
<dbReference type="InterPro" id="IPR000185">
    <property type="entry name" value="SecA"/>
</dbReference>
<organism evidence="16 17">
    <name type="scientific">Streptococcus hyointestinalis</name>
    <dbReference type="NCBI Taxonomy" id="1337"/>
    <lineage>
        <taxon>Bacteria</taxon>
        <taxon>Bacillati</taxon>
        <taxon>Bacillota</taxon>
        <taxon>Bacilli</taxon>
        <taxon>Lactobacillales</taxon>
        <taxon>Streptococcaceae</taxon>
        <taxon>Streptococcus</taxon>
    </lineage>
</organism>
<evidence type="ECO:0000256" key="1">
    <source>
        <dbReference type="ARBA" id="ARBA00004170"/>
    </source>
</evidence>
<dbReference type="InterPro" id="IPR011115">
    <property type="entry name" value="SecA_DEAD"/>
</dbReference>
<evidence type="ECO:0000256" key="2">
    <source>
        <dbReference type="ARBA" id="ARBA00007650"/>
    </source>
</evidence>
<dbReference type="Gene3D" id="3.90.1440.10">
    <property type="entry name" value="SecA, preprotein cross-linking domain"/>
    <property type="match status" value="1"/>
</dbReference>
<dbReference type="Pfam" id="PF07516">
    <property type="entry name" value="SecA_SW"/>
    <property type="match status" value="1"/>
</dbReference>